<dbReference type="AlphaFoldDB" id="A0A0F9H4Q3"/>
<gene>
    <name evidence="1" type="ORF">LCGC14_1748030</name>
</gene>
<proteinExistence type="predicted"/>
<dbReference type="GO" id="GO:0003676">
    <property type="term" value="F:nucleic acid binding"/>
    <property type="evidence" value="ECO:0007669"/>
    <property type="project" value="InterPro"/>
</dbReference>
<evidence type="ECO:0008006" key="2">
    <source>
        <dbReference type="Google" id="ProtNLM"/>
    </source>
</evidence>
<reference evidence="1" key="1">
    <citation type="journal article" date="2015" name="Nature">
        <title>Complex archaea that bridge the gap between prokaryotes and eukaryotes.</title>
        <authorList>
            <person name="Spang A."/>
            <person name="Saw J.H."/>
            <person name="Jorgensen S.L."/>
            <person name="Zaremba-Niedzwiedzka K."/>
            <person name="Martijn J."/>
            <person name="Lind A.E."/>
            <person name="van Eijk R."/>
            <person name="Schleper C."/>
            <person name="Guy L."/>
            <person name="Ettema T.J."/>
        </authorList>
    </citation>
    <scope>NUCLEOTIDE SEQUENCE</scope>
</reference>
<sequence>MRSQKKPESYLQEKIRDFLKLRDWAVFNTHGTMYSSGLPDIYCMHTRYGTRWIEVKMPENYSFTPAQLDVFPMFSAKGVGIWILTAAIEEQYKLLFKPANWHTFLSIMKQGNFS</sequence>
<protein>
    <recommendedName>
        <fullName evidence="2">VRR-NUC domain-containing protein</fullName>
    </recommendedName>
</protein>
<evidence type="ECO:0000313" key="1">
    <source>
        <dbReference type="EMBL" id="KKM06034.1"/>
    </source>
</evidence>
<accession>A0A0F9H4Q3</accession>
<comment type="caution">
    <text evidence="1">The sequence shown here is derived from an EMBL/GenBank/DDBJ whole genome shotgun (WGS) entry which is preliminary data.</text>
</comment>
<name>A0A0F9H4Q3_9ZZZZ</name>
<organism evidence="1">
    <name type="scientific">marine sediment metagenome</name>
    <dbReference type="NCBI Taxonomy" id="412755"/>
    <lineage>
        <taxon>unclassified sequences</taxon>
        <taxon>metagenomes</taxon>
        <taxon>ecological metagenomes</taxon>
    </lineage>
</organism>
<dbReference type="InterPro" id="IPR011856">
    <property type="entry name" value="tRNA_endonuc-like_dom_sf"/>
</dbReference>
<dbReference type="EMBL" id="LAZR01016084">
    <property type="protein sequence ID" value="KKM06034.1"/>
    <property type="molecule type" value="Genomic_DNA"/>
</dbReference>
<dbReference type="Gene3D" id="3.40.1350.10">
    <property type="match status" value="1"/>
</dbReference>